<dbReference type="GeneID" id="81376408"/>
<evidence type="ECO:0000313" key="1">
    <source>
        <dbReference type="EMBL" id="KAJ5375905.1"/>
    </source>
</evidence>
<dbReference type="Proteomes" id="UP001147747">
    <property type="component" value="Unassembled WGS sequence"/>
</dbReference>
<comment type="caution">
    <text evidence="1">The sequence shown here is derived from an EMBL/GenBank/DDBJ whole genome shotgun (WGS) entry which is preliminary data.</text>
</comment>
<dbReference type="GO" id="GO:0017000">
    <property type="term" value="P:antibiotic biosynthetic process"/>
    <property type="evidence" value="ECO:0007669"/>
    <property type="project" value="UniProtKB-ARBA"/>
</dbReference>
<dbReference type="GO" id="GO:0072330">
    <property type="term" value="P:monocarboxylic acid biosynthetic process"/>
    <property type="evidence" value="ECO:0007669"/>
    <property type="project" value="UniProtKB-ARBA"/>
</dbReference>
<organism evidence="1 2">
    <name type="scientific">Penicillium cosmopolitanum</name>
    <dbReference type="NCBI Taxonomy" id="1131564"/>
    <lineage>
        <taxon>Eukaryota</taxon>
        <taxon>Fungi</taxon>
        <taxon>Dikarya</taxon>
        <taxon>Ascomycota</taxon>
        <taxon>Pezizomycotina</taxon>
        <taxon>Eurotiomycetes</taxon>
        <taxon>Eurotiomycetidae</taxon>
        <taxon>Eurotiales</taxon>
        <taxon>Aspergillaceae</taxon>
        <taxon>Penicillium</taxon>
    </lineage>
</organism>
<dbReference type="InterPro" id="IPR029058">
    <property type="entry name" value="AB_hydrolase_fold"/>
</dbReference>
<protein>
    <submittedName>
        <fullName evidence="1">Uncharacterized protein</fullName>
    </submittedName>
</protein>
<dbReference type="Gene3D" id="3.40.50.1820">
    <property type="entry name" value="alpha/beta hydrolase"/>
    <property type="match status" value="1"/>
</dbReference>
<reference evidence="1" key="1">
    <citation type="submission" date="2022-12" db="EMBL/GenBank/DDBJ databases">
        <authorList>
            <person name="Petersen C."/>
        </authorList>
    </citation>
    <scope>NUCLEOTIDE SEQUENCE</scope>
    <source>
        <strain evidence="1">IBT 29677</strain>
    </source>
</reference>
<evidence type="ECO:0000313" key="2">
    <source>
        <dbReference type="Proteomes" id="UP001147747"/>
    </source>
</evidence>
<accession>A0A9W9SCL5</accession>
<dbReference type="SUPFAM" id="SSF53474">
    <property type="entry name" value="alpha/beta-Hydrolases"/>
    <property type="match status" value="1"/>
</dbReference>
<proteinExistence type="predicted"/>
<keyword evidence="2" id="KW-1185">Reference proteome</keyword>
<reference evidence="1" key="2">
    <citation type="journal article" date="2023" name="IMA Fungus">
        <title>Comparative genomic study of the Penicillium genus elucidates a diverse pangenome and 15 lateral gene transfer events.</title>
        <authorList>
            <person name="Petersen C."/>
            <person name="Sorensen T."/>
            <person name="Nielsen M.R."/>
            <person name="Sondergaard T.E."/>
            <person name="Sorensen J.L."/>
            <person name="Fitzpatrick D.A."/>
            <person name="Frisvad J.C."/>
            <person name="Nielsen K.L."/>
        </authorList>
    </citation>
    <scope>NUCLEOTIDE SEQUENCE</scope>
    <source>
        <strain evidence="1">IBT 29677</strain>
    </source>
</reference>
<dbReference type="AlphaFoldDB" id="A0A9W9SCL5"/>
<dbReference type="RefSeq" id="XP_056480935.1">
    <property type="nucleotide sequence ID" value="XM_056637428.1"/>
</dbReference>
<dbReference type="OrthoDB" id="2891848at2759"/>
<name>A0A9W9SCL5_9EURO</name>
<dbReference type="EMBL" id="JAPZBU010000012">
    <property type="protein sequence ID" value="KAJ5375905.1"/>
    <property type="molecule type" value="Genomic_DNA"/>
</dbReference>
<sequence length="376" mass="41525">MVQENHAGEPRLYPGETLETIGGFPTICHYQSPTAEDTNSRPLIVCIPGGVHLARIFYGGHHKYRKEDFLTHWLNKAGFGVLSLSYPLDTNPPVMPATGSEFRIADWGRQAALSAQSCIDRHSLPTRSVVLVSWSMGGRMIVQFNIACKKLGLDVQQYISLAATPGISGIRSLQDMTCSAAGYFDIASRIGAFCKQLDAVDKANNERSIIPREIYLREYVGGTPINLIGLRLKYDGQGSFVQDEVTHEEDSRVFDIENTPYPSALYPTSSLDSGHSLTDKATWGFLLTYKLESMFEKKHLKDIEGTQKWDKLRALFHEAPSRMSREISGNHFFFVGENGARETADKIGALLAEGVTLQSELTSILSSAKTDGGNVQ</sequence>
<gene>
    <name evidence="1" type="ORF">N7509_012791</name>
</gene>